<evidence type="ECO:0000313" key="3">
    <source>
        <dbReference type="Proteomes" id="UP000595140"/>
    </source>
</evidence>
<evidence type="ECO:0000256" key="1">
    <source>
        <dbReference type="SAM" id="MobiDB-lite"/>
    </source>
</evidence>
<dbReference type="AlphaFoldDB" id="A0A484LWK9"/>
<dbReference type="Proteomes" id="UP000595140">
    <property type="component" value="Unassembled WGS sequence"/>
</dbReference>
<dbReference type="EMBL" id="OOIL02002225">
    <property type="protein sequence ID" value="VFQ80920.1"/>
    <property type="molecule type" value="Genomic_DNA"/>
</dbReference>
<dbReference type="OrthoDB" id="266020at2759"/>
<sequence>MGYKKAAKINPPAVVVDLSSSSSSSSSPASEDEPQGTPLRAVFCLKKREQLREFDDKEECFILDFDPFDSKRSVSDYQDPEMAVVAEKGSVVACRDFPHPRHTCVKFPFNTTPHEKHCNLCYCYVCDVSAPCRHWNGLSAHCHALNTEAWEHQRKHMRQHVKV</sequence>
<dbReference type="InterPro" id="IPR053234">
    <property type="entry name" value="RPM1_Interactor"/>
</dbReference>
<keyword evidence="3" id="KW-1185">Reference proteome</keyword>
<proteinExistence type="predicted"/>
<organism evidence="2 3">
    <name type="scientific">Cuscuta campestris</name>
    <dbReference type="NCBI Taxonomy" id="132261"/>
    <lineage>
        <taxon>Eukaryota</taxon>
        <taxon>Viridiplantae</taxon>
        <taxon>Streptophyta</taxon>
        <taxon>Embryophyta</taxon>
        <taxon>Tracheophyta</taxon>
        <taxon>Spermatophyta</taxon>
        <taxon>Magnoliopsida</taxon>
        <taxon>eudicotyledons</taxon>
        <taxon>Gunneridae</taxon>
        <taxon>Pentapetalae</taxon>
        <taxon>asterids</taxon>
        <taxon>lamiids</taxon>
        <taxon>Solanales</taxon>
        <taxon>Convolvulaceae</taxon>
        <taxon>Cuscuteae</taxon>
        <taxon>Cuscuta</taxon>
        <taxon>Cuscuta subgen. Grammica</taxon>
        <taxon>Cuscuta sect. Cleistogrammica</taxon>
    </lineage>
</organism>
<dbReference type="PANTHER" id="PTHR33443:SF30">
    <property type="entry name" value="SARCOSINE DEHYDROGENASE-2C PROTEIN"/>
    <property type="match status" value="1"/>
</dbReference>
<feature type="region of interest" description="Disordered" evidence="1">
    <location>
        <begin position="17"/>
        <end position="36"/>
    </location>
</feature>
<name>A0A484LWK9_9ASTE</name>
<accession>A0A484LWK9</accession>
<protein>
    <submittedName>
        <fullName evidence="2">Uncharacterized protein</fullName>
    </submittedName>
</protein>
<evidence type="ECO:0000313" key="2">
    <source>
        <dbReference type="EMBL" id="VFQ80920.1"/>
    </source>
</evidence>
<gene>
    <name evidence="2" type="ORF">CCAM_LOCUS22696</name>
</gene>
<reference evidence="2 3" key="1">
    <citation type="submission" date="2018-04" db="EMBL/GenBank/DDBJ databases">
        <authorList>
            <person name="Vogel A."/>
        </authorList>
    </citation>
    <scope>NUCLEOTIDE SEQUENCE [LARGE SCALE GENOMIC DNA]</scope>
</reference>
<dbReference type="PANTHER" id="PTHR33443">
    <property type="entry name" value="ZGC:112980"/>
    <property type="match status" value="1"/>
</dbReference>